<keyword evidence="9" id="KW-1185">Reference proteome</keyword>
<keyword evidence="3" id="KW-0540">Nuclease</keyword>
<dbReference type="GO" id="GO:0004519">
    <property type="term" value="F:endonuclease activity"/>
    <property type="evidence" value="ECO:0007669"/>
    <property type="project" value="UniProtKB-KW"/>
</dbReference>
<keyword evidence="2" id="KW-0548">Nucleotidyltransferase</keyword>
<proteinExistence type="predicted"/>
<evidence type="ECO:0000256" key="2">
    <source>
        <dbReference type="ARBA" id="ARBA00022695"/>
    </source>
</evidence>
<dbReference type="Proteomes" id="UP000595437">
    <property type="component" value="Chromosome 9"/>
</dbReference>
<dbReference type="GO" id="GO:0016787">
    <property type="term" value="F:hydrolase activity"/>
    <property type="evidence" value="ECO:0007669"/>
    <property type="project" value="UniProtKB-KW"/>
</dbReference>
<reference evidence="9" key="1">
    <citation type="submission" date="2021-01" db="EMBL/GenBank/DDBJ databases">
        <title>Caligus Genome Assembly.</title>
        <authorList>
            <person name="Gallardo-Escarate C."/>
        </authorList>
    </citation>
    <scope>NUCLEOTIDE SEQUENCE [LARGE SCALE GENOMIC DNA]</scope>
</reference>
<keyword evidence="5" id="KW-0378">Hydrolase</keyword>
<evidence type="ECO:0000256" key="1">
    <source>
        <dbReference type="ARBA" id="ARBA00022679"/>
    </source>
</evidence>
<dbReference type="GO" id="GO:0003964">
    <property type="term" value="F:RNA-directed DNA polymerase activity"/>
    <property type="evidence" value="ECO:0007669"/>
    <property type="project" value="UniProtKB-KW"/>
</dbReference>
<protein>
    <recommendedName>
        <fullName evidence="7">Reverse transcriptase RNase H-like domain-containing protein</fullName>
    </recommendedName>
</protein>
<evidence type="ECO:0000256" key="6">
    <source>
        <dbReference type="ARBA" id="ARBA00022918"/>
    </source>
</evidence>
<evidence type="ECO:0000256" key="4">
    <source>
        <dbReference type="ARBA" id="ARBA00022759"/>
    </source>
</evidence>
<evidence type="ECO:0000313" key="8">
    <source>
        <dbReference type="EMBL" id="QQP40363.1"/>
    </source>
</evidence>
<dbReference type="EMBL" id="CP045898">
    <property type="protein sequence ID" value="QQP40363.1"/>
    <property type="molecule type" value="Genomic_DNA"/>
</dbReference>
<evidence type="ECO:0000313" key="9">
    <source>
        <dbReference type="Proteomes" id="UP000595437"/>
    </source>
</evidence>
<keyword evidence="4" id="KW-0255">Endonuclease</keyword>
<dbReference type="OrthoDB" id="41323at2759"/>
<organism evidence="8 9">
    <name type="scientific">Caligus rogercresseyi</name>
    <name type="common">Sea louse</name>
    <dbReference type="NCBI Taxonomy" id="217165"/>
    <lineage>
        <taxon>Eukaryota</taxon>
        <taxon>Metazoa</taxon>
        <taxon>Ecdysozoa</taxon>
        <taxon>Arthropoda</taxon>
        <taxon>Crustacea</taxon>
        <taxon>Multicrustacea</taxon>
        <taxon>Hexanauplia</taxon>
        <taxon>Copepoda</taxon>
        <taxon>Siphonostomatoida</taxon>
        <taxon>Caligidae</taxon>
        <taxon>Caligus</taxon>
    </lineage>
</organism>
<evidence type="ECO:0000256" key="3">
    <source>
        <dbReference type="ARBA" id="ARBA00022722"/>
    </source>
</evidence>
<feature type="non-terminal residue" evidence="8">
    <location>
        <position position="1"/>
    </location>
</feature>
<accession>A0A7T8GYS8</accession>
<evidence type="ECO:0000259" key="7">
    <source>
        <dbReference type="Pfam" id="PF17917"/>
    </source>
</evidence>
<evidence type="ECO:0000256" key="5">
    <source>
        <dbReference type="ARBA" id="ARBA00022801"/>
    </source>
</evidence>
<dbReference type="Pfam" id="PF17917">
    <property type="entry name" value="RT_RNaseH"/>
    <property type="match status" value="1"/>
</dbReference>
<dbReference type="InterPro" id="IPR041373">
    <property type="entry name" value="RT_RNaseH"/>
</dbReference>
<dbReference type="AlphaFoldDB" id="A0A7T8GYS8"/>
<name>A0A7T8GYS8_CALRO</name>
<feature type="domain" description="Reverse transcriptase RNase H-like" evidence="7">
    <location>
        <begin position="3"/>
        <end position="51"/>
    </location>
</feature>
<keyword evidence="6" id="KW-0695">RNA-directed DNA polymerase</keyword>
<gene>
    <name evidence="8" type="ORF">FKW44_014377</name>
</gene>
<sequence length="93" mass="11083">FARELLAVRDVSRHFNHLIEGRETICFTDHKPLVASQFAKNPKWPAKYFRYFSEINERGIILRHISGKDNIPADFLSRIGLLRLNFHDWKQFK</sequence>
<keyword evidence="1" id="KW-0808">Transferase</keyword>